<dbReference type="Proteomes" id="UP000660380">
    <property type="component" value="Unassembled WGS sequence"/>
</dbReference>
<dbReference type="PANTHER" id="PTHR34009:SF2">
    <property type="entry name" value="PROTEIN STAR"/>
    <property type="match status" value="1"/>
</dbReference>
<evidence type="ECO:0000259" key="1">
    <source>
        <dbReference type="Pfam" id="PF05050"/>
    </source>
</evidence>
<dbReference type="InterPro" id="IPR006342">
    <property type="entry name" value="FkbM_mtfrase"/>
</dbReference>
<dbReference type="NCBIfam" id="TIGR01444">
    <property type="entry name" value="fkbM_fam"/>
    <property type="match status" value="1"/>
</dbReference>
<gene>
    <name evidence="2" type="ORF">H6G81_18550</name>
</gene>
<evidence type="ECO:0000313" key="2">
    <source>
        <dbReference type="EMBL" id="MBD2606475.1"/>
    </source>
</evidence>
<dbReference type="EMBL" id="JACJTA010000041">
    <property type="protein sequence ID" value="MBD2606475.1"/>
    <property type="molecule type" value="Genomic_DNA"/>
</dbReference>
<protein>
    <submittedName>
        <fullName evidence="2">FkbM family methyltransferase</fullName>
    </submittedName>
</protein>
<dbReference type="GO" id="GO:0032259">
    <property type="term" value="P:methylation"/>
    <property type="evidence" value="ECO:0007669"/>
    <property type="project" value="UniProtKB-KW"/>
</dbReference>
<dbReference type="Pfam" id="PF05050">
    <property type="entry name" value="Methyltransf_21"/>
    <property type="match status" value="1"/>
</dbReference>
<dbReference type="RefSeq" id="WP_084763236.1">
    <property type="nucleotide sequence ID" value="NZ_JACJTA010000041.1"/>
</dbReference>
<reference evidence="2 3" key="1">
    <citation type="journal article" date="2020" name="ISME J.">
        <title>Comparative genomics reveals insights into cyanobacterial evolution and habitat adaptation.</title>
        <authorList>
            <person name="Chen M.Y."/>
            <person name="Teng W.K."/>
            <person name="Zhao L."/>
            <person name="Hu C.X."/>
            <person name="Zhou Y.K."/>
            <person name="Han B.P."/>
            <person name="Song L.R."/>
            <person name="Shu W.S."/>
        </authorList>
    </citation>
    <scope>NUCLEOTIDE SEQUENCE [LARGE SCALE GENOMIC DNA]</scope>
    <source>
        <strain evidence="2 3">FACHB-248</strain>
    </source>
</reference>
<name>A0ABR8GTM0_9CYAN</name>
<keyword evidence="3" id="KW-1185">Reference proteome</keyword>
<sequence>MIPPVFSQNKYLSMKSQIFDFIKLLYSGIIMLFFQFKNKYYKLNNKNYKYKNFHSQFGEDRYIWKNIELPQKGVFVDIGAGHPISYSNTYFWEKNDWQGICIDADINQVNLLKTERSNVEWAAISPEEGEIEFFPAFLPELSTTKQNDKYEGLIKIPFKDSVKVPSFRLETILEKHQIGIIDILDIDVEGTELEVWGTFDYEKHRPQIVIIEYYTLGLGDNSEKIKEFFSHLPYQLVHTTCSNFIFVNRQTEVMSDKSYIL</sequence>
<keyword evidence="2" id="KW-0808">Transferase</keyword>
<dbReference type="InterPro" id="IPR053202">
    <property type="entry name" value="EGF_Rcpt_Signaling_Reg"/>
</dbReference>
<keyword evidence="2" id="KW-0489">Methyltransferase</keyword>
<organism evidence="2 3">
    <name type="scientific">Scytonema hofmannii FACHB-248</name>
    <dbReference type="NCBI Taxonomy" id="1842502"/>
    <lineage>
        <taxon>Bacteria</taxon>
        <taxon>Bacillati</taxon>
        <taxon>Cyanobacteriota</taxon>
        <taxon>Cyanophyceae</taxon>
        <taxon>Nostocales</taxon>
        <taxon>Scytonemataceae</taxon>
        <taxon>Scytonema</taxon>
    </lineage>
</organism>
<dbReference type="Gene3D" id="3.40.50.150">
    <property type="entry name" value="Vaccinia Virus protein VP39"/>
    <property type="match status" value="1"/>
</dbReference>
<dbReference type="InterPro" id="IPR029063">
    <property type="entry name" value="SAM-dependent_MTases_sf"/>
</dbReference>
<evidence type="ECO:0000313" key="3">
    <source>
        <dbReference type="Proteomes" id="UP000660380"/>
    </source>
</evidence>
<dbReference type="SUPFAM" id="SSF53335">
    <property type="entry name" value="S-adenosyl-L-methionine-dependent methyltransferases"/>
    <property type="match status" value="1"/>
</dbReference>
<comment type="caution">
    <text evidence="2">The sequence shown here is derived from an EMBL/GenBank/DDBJ whole genome shotgun (WGS) entry which is preliminary data.</text>
</comment>
<feature type="domain" description="Methyltransferase FkbM" evidence="1">
    <location>
        <begin position="77"/>
        <end position="219"/>
    </location>
</feature>
<accession>A0ABR8GTM0</accession>
<dbReference type="PANTHER" id="PTHR34009">
    <property type="entry name" value="PROTEIN STAR"/>
    <property type="match status" value="1"/>
</dbReference>
<dbReference type="GO" id="GO:0008168">
    <property type="term" value="F:methyltransferase activity"/>
    <property type="evidence" value="ECO:0007669"/>
    <property type="project" value="UniProtKB-KW"/>
</dbReference>
<proteinExistence type="predicted"/>